<accession>A0AAN9MCQ1</accession>
<proteinExistence type="predicted"/>
<dbReference type="InterPro" id="IPR036188">
    <property type="entry name" value="FAD/NAD-bd_sf"/>
</dbReference>
<name>A0AAN9MCQ1_PHACN</name>
<evidence type="ECO:0000256" key="1">
    <source>
        <dbReference type="ARBA" id="ARBA00001974"/>
    </source>
</evidence>
<dbReference type="GO" id="GO:0016491">
    <property type="term" value="F:oxidoreductase activity"/>
    <property type="evidence" value="ECO:0007669"/>
    <property type="project" value="UniProtKB-KW"/>
</dbReference>
<dbReference type="Gene3D" id="3.40.50.720">
    <property type="entry name" value="NAD(P)-binding Rossmann-like Domain"/>
    <property type="match status" value="1"/>
</dbReference>
<dbReference type="AlphaFoldDB" id="A0AAN9MCQ1"/>
<evidence type="ECO:0000256" key="2">
    <source>
        <dbReference type="ARBA" id="ARBA00022630"/>
    </source>
</evidence>
<keyword evidence="5" id="KW-0560">Oxidoreductase</keyword>
<gene>
    <name evidence="6" type="ORF">VNO80_23702</name>
</gene>
<dbReference type="EMBL" id="JAYMYR010000008">
    <property type="protein sequence ID" value="KAK7348923.1"/>
    <property type="molecule type" value="Genomic_DNA"/>
</dbReference>
<keyword evidence="2" id="KW-0285">Flavoprotein</keyword>
<sequence length="272" mass="29589">MSLLDATLSPIDTSESPLHISLVLLAKNRTIADLKITDTAIILGQGNVALDVARILLRPTTELATTDISIHALATPEESSIRVVYLVGRRGPAQAELVLQKNYVKFLVTSASTLIPSIHNVDVFIPESDLLLTSDDKLIIASVSHGKQIAIGAGKFEDIKCWMVLKSIGSKSVLADGLPFDHKKDELVLVTGNVTLIDNNRSSFNSCWINCGHVSSISEDLENGGLIPSLALPKPGRDGLLQLLHDRNVRIVSFSDWEKIDSEERRLGSLRN</sequence>
<evidence type="ECO:0000256" key="3">
    <source>
        <dbReference type="ARBA" id="ARBA00022827"/>
    </source>
</evidence>
<reference evidence="6 7" key="1">
    <citation type="submission" date="2024-01" db="EMBL/GenBank/DDBJ databases">
        <title>The genomes of 5 underutilized Papilionoideae crops provide insights into root nodulation and disease resistanc.</title>
        <authorList>
            <person name="Jiang F."/>
        </authorList>
    </citation>
    <scope>NUCLEOTIDE SEQUENCE [LARGE SCALE GENOMIC DNA]</scope>
    <source>
        <strain evidence="6">JINMINGXINNONG_FW02</strain>
        <tissue evidence="6">Leaves</tissue>
    </source>
</reference>
<dbReference type="PANTHER" id="PTHR48467:SF1">
    <property type="entry name" value="GLUTAMATE SYNTHASE 1 [NADH], CHLOROPLASTIC-LIKE"/>
    <property type="match status" value="1"/>
</dbReference>
<organism evidence="6 7">
    <name type="scientific">Phaseolus coccineus</name>
    <name type="common">Scarlet runner bean</name>
    <name type="synonym">Phaseolus multiflorus</name>
    <dbReference type="NCBI Taxonomy" id="3886"/>
    <lineage>
        <taxon>Eukaryota</taxon>
        <taxon>Viridiplantae</taxon>
        <taxon>Streptophyta</taxon>
        <taxon>Embryophyta</taxon>
        <taxon>Tracheophyta</taxon>
        <taxon>Spermatophyta</taxon>
        <taxon>Magnoliopsida</taxon>
        <taxon>eudicotyledons</taxon>
        <taxon>Gunneridae</taxon>
        <taxon>Pentapetalae</taxon>
        <taxon>rosids</taxon>
        <taxon>fabids</taxon>
        <taxon>Fabales</taxon>
        <taxon>Fabaceae</taxon>
        <taxon>Papilionoideae</taxon>
        <taxon>50 kb inversion clade</taxon>
        <taxon>NPAAA clade</taxon>
        <taxon>indigoferoid/millettioid clade</taxon>
        <taxon>Phaseoleae</taxon>
        <taxon>Phaseolus</taxon>
    </lineage>
</organism>
<dbReference type="SUPFAM" id="SSF51905">
    <property type="entry name" value="FAD/NAD(P)-binding domain"/>
    <property type="match status" value="1"/>
</dbReference>
<keyword evidence="7" id="KW-1185">Reference proteome</keyword>
<evidence type="ECO:0000256" key="5">
    <source>
        <dbReference type="ARBA" id="ARBA00023002"/>
    </source>
</evidence>
<dbReference type="PANTHER" id="PTHR48467">
    <property type="entry name" value="GLUTAMATE SYNTHASE 1 [NADH], CHLOROPLASTIC-LIKE"/>
    <property type="match status" value="1"/>
</dbReference>
<evidence type="ECO:0000313" key="7">
    <source>
        <dbReference type="Proteomes" id="UP001374584"/>
    </source>
</evidence>
<protein>
    <recommendedName>
        <fullName evidence="8">FAD/NAD(P)-binding domain-containing protein</fullName>
    </recommendedName>
</protein>
<keyword evidence="4" id="KW-0521">NADP</keyword>
<dbReference type="Proteomes" id="UP001374584">
    <property type="component" value="Unassembled WGS sequence"/>
</dbReference>
<keyword evidence="3" id="KW-0274">FAD</keyword>
<evidence type="ECO:0008006" key="8">
    <source>
        <dbReference type="Google" id="ProtNLM"/>
    </source>
</evidence>
<evidence type="ECO:0000256" key="4">
    <source>
        <dbReference type="ARBA" id="ARBA00022857"/>
    </source>
</evidence>
<comment type="cofactor">
    <cofactor evidence="1">
        <name>FAD</name>
        <dbReference type="ChEBI" id="CHEBI:57692"/>
    </cofactor>
</comment>
<dbReference type="InterPro" id="IPR055275">
    <property type="entry name" value="Ferredox_Rdtase"/>
</dbReference>
<evidence type="ECO:0000313" key="6">
    <source>
        <dbReference type="EMBL" id="KAK7348923.1"/>
    </source>
</evidence>
<comment type="caution">
    <text evidence="6">The sequence shown here is derived from an EMBL/GenBank/DDBJ whole genome shotgun (WGS) entry which is preliminary data.</text>
</comment>
<dbReference type="Gene3D" id="3.50.50.60">
    <property type="entry name" value="FAD/NAD(P)-binding domain"/>
    <property type="match status" value="1"/>
</dbReference>